<feature type="transmembrane region" description="Helical" evidence="1">
    <location>
        <begin position="137"/>
        <end position="161"/>
    </location>
</feature>
<dbReference type="EMBL" id="JACXZS010000003">
    <property type="protein sequence ID" value="MBD3941168.1"/>
    <property type="molecule type" value="Genomic_DNA"/>
</dbReference>
<feature type="transmembrane region" description="Helical" evidence="1">
    <location>
        <begin position="88"/>
        <end position="109"/>
    </location>
</feature>
<feature type="transmembrane region" description="Helical" evidence="1">
    <location>
        <begin position="25"/>
        <end position="46"/>
    </location>
</feature>
<reference evidence="2 3" key="1">
    <citation type="submission" date="2020-09" db="EMBL/GenBank/DDBJ databases">
        <title>Isolation and identification of active actinomycetes.</title>
        <authorList>
            <person name="Li X."/>
        </authorList>
    </citation>
    <scope>NUCLEOTIDE SEQUENCE [LARGE SCALE GENOMIC DNA]</scope>
    <source>
        <strain evidence="2 3">NEAU-LLC</strain>
    </source>
</reference>
<proteinExistence type="predicted"/>
<gene>
    <name evidence="2" type="ORF">IF188_05580</name>
</gene>
<feature type="transmembrane region" description="Helical" evidence="1">
    <location>
        <begin position="52"/>
        <end position="76"/>
    </location>
</feature>
<sequence length="272" mass="29194">MMTDPAEGAEGAAPPTTVLAQISRVTWMLIGLSVPVTILAMYLAALDPEGETWWGLIMFAVPGLITAYAVIESLWAGRDVLASPLVRMFLVPAVSSVVSAATIAIAYVLPPVQQALADTRDPGGWHYWFDAEEGNPWLLSLFAGLGLGLLAGLVAWVFVVLPVSAIRRPREFAEASGATVDDEDFESARRAGIAMAFLLVLVFLIPSLIIFGAQGAHADSPGELFARIPEVIAYPGESVGEIAWLIGMLLIPVGVWLLWYVATAQRRAGRRR</sequence>
<accession>A0ABR8NL87</accession>
<feature type="transmembrane region" description="Helical" evidence="1">
    <location>
        <begin position="242"/>
        <end position="262"/>
    </location>
</feature>
<dbReference type="Proteomes" id="UP000598426">
    <property type="component" value="Unassembled WGS sequence"/>
</dbReference>
<keyword evidence="1" id="KW-1133">Transmembrane helix</keyword>
<keyword evidence="3" id="KW-1185">Reference proteome</keyword>
<evidence type="ECO:0000313" key="3">
    <source>
        <dbReference type="Proteomes" id="UP000598426"/>
    </source>
</evidence>
<dbReference type="RefSeq" id="WP_191170808.1">
    <property type="nucleotide sequence ID" value="NZ_JACXZS010000003.1"/>
</dbReference>
<keyword evidence="1" id="KW-0812">Transmembrane</keyword>
<comment type="caution">
    <text evidence="2">The sequence shown here is derived from an EMBL/GenBank/DDBJ whole genome shotgun (WGS) entry which is preliminary data.</text>
</comment>
<evidence type="ECO:0000256" key="1">
    <source>
        <dbReference type="SAM" id="Phobius"/>
    </source>
</evidence>
<feature type="transmembrane region" description="Helical" evidence="1">
    <location>
        <begin position="193"/>
        <end position="213"/>
    </location>
</feature>
<organism evidence="2 3">
    <name type="scientific">Microbacterium helvum</name>
    <dbReference type="NCBI Taxonomy" id="2773713"/>
    <lineage>
        <taxon>Bacteria</taxon>
        <taxon>Bacillati</taxon>
        <taxon>Actinomycetota</taxon>
        <taxon>Actinomycetes</taxon>
        <taxon>Micrococcales</taxon>
        <taxon>Microbacteriaceae</taxon>
        <taxon>Microbacterium</taxon>
    </lineage>
</organism>
<name>A0ABR8NL87_9MICO</name>
<protein>
    <submittedName>
        <fullName evidence="2">Uncharacterized protein</fullName>
    </submittedName>
</protein>
<keyword evidence="1" id="KW-0472">Membrane</keyword>
<evidence type="ECO:0000313" key="2">
    <source>
        <dbReference type="EMBL" id="MBD3941168.1"/>
    </source>
</evidence>